<evidence type="ECO:0000256" key="6">
    <source>
        <dbReference type="ARBA" id="ARBA00023004"/>
    </source>
</evidence>
<evidence type="ECO:0000256" key="1">
    <source>
        <dbReference type="ARBA" id="ARBA00001961"/>
    </source>
</evidence>
<keyword evidence="10" id="KW-1185">Reference proteome</keyword>
<dbReference type="InterPro" id="IPR005123">
    <property type="entry name" value="Oxoglu/Fe-dep_dioxygenase_dom"/>
</dbReference>
<dbReference type="GO" id="GO:0051213">
    <property type="term" value="F:dioxygenase activity"/>
    <property type="evidence" value="ECO:0007669"/>
    <property type="project" value="UniProtKB-KW"/>
</dbReference>
<evidence type="ECO:0000256" key="7">
    <source>
        <dbReference type="SAM" id="MobiDB-lite"/>
    </source>
</evidence>
<comment type="caution">
    <text evidence="9">The sequence shown here is derived from an EMBL/GenBank/DDBJ whole genome shotgun (WGS) entry which is preliminary data.</text>
</comment>
<feature type="domain" description="Fe2OG dioxygenase" evidence="8">
    <location>
        <begin position="227"/>
        <end position="351"/>
    </location>
</feature>
<gene>
    <name evidence="9" type="ORF">FEV09_15590</name>
</gene>
<evidence type="ECO:0000313" key="10">
    <source>
        <dbReference type="Proteomes" id="UP001152872"/>
    </source>
</evidence>
<name>A0A9X4MB67_9CYAN</name>
<dbReference type="PROSITE" id="PS51471">
    <property type="entry name" value="FE2OG_OXY"/>
    <property type="match status" value="1"/>
</dbReference>
<dbReference type="GO" id="GO:0005506">
    <property type="term" value="F:iron ion binding"/>
    <property type="evidence" value="ECO:0007669"/>
    <property type="project" value="InterPro"/>
</dbReference>
<reference evidence="9" key="1">
    <citation type="submission" date="2019-05" db="EMBL/GenBank/DDBJ databases">
        <title>Whole genome sequencing of Pseudanabaena catenata USMAC16.</title>
        <authorList>
            <person name="Khan Z."/>
            <person name="Omar W.M."/>
            <person name="Convey P."/>
            <person name="Merican F."/>
            <person name="Najimudin N."/>
        </authorList>
    </citation>
    <scope>NUCLEOTIDE SEQUENCE</scope>
    <source>
        <strain evidence="9">USMAC16</strain>
    </source>
</reference>
<dbReference type="PANTHER" id="PTHR12907:SF26">
    <property type="entry name" value="HIF PROLYL HYDROXYLASE, ISOFORM C"/>
    <property type="match status" value="1"/>
</dbReference>
<dbReference type="Proteomes" id="UP001152872">
    <property type="component" value="Unassembled WGS sequence"/>
</dbReference>
<dbReference type="GO" id="GO:0031418">
    <property type="term" value="F:L-ascorbic acid binding"/>
    <property type="evidence" value="ECO:0007669"/>
    <property type="project" value="UniProtKB-KW"/>
</dbReference>
<keyword evidence="6" id="KW-0408">Iron</keyword>
<dbReference type="GO" id="GO:0016705">
    <property type="term" value="F:oxidoreductase activity, acting on paired donors, with incorporation or reduction of molecular oxygen"/>
    <property type="evidence" value="ECO:0007669"/>
    <property type="project" value="InterPro"/>
</dbReference>
<dbReference type="EMBL" id="VBTY01000140">
    <property type="protein sequence ID" value="MDG3495970.1"/>
    <property type="molecule type" value="Genomic_DNA"/>
</dbReference>
<dbReference type="SMART" id="SM00702">
    <property type="entry name" value="P4Hc"/>
    <property type="match status" value="1"/>
</dbReference>
<evidence type="ECO:0000256" key="4">
    <source>
        <dbReference type="ARBA" id="ARBA00022964"/>
    </source>
</evidence>
<dbReference type="RefSeq" id="WP_009628123.1">
    <property type="nucleotide sequence ID" value="NZ_VBTY01000140.1"/>
</dbReference>
<accession>A0A9X4MB67</accession>
<dbReference type="InterPro" id="IPR051559">
    <property type="entry name" value="HIF_prolyl_hydroxylases"/>
</dbReference>
<evidence type="ECO:0000256" key="3">
    <source>
        <dbReference type="ARBA" id="ARBA00022896"/>
    </source>
</evidence>
<dbReference type="Pfam" id="PF13640">
    <property type="entry name" value="2OG-FeII_Oxy_3"/>
    <property type="match status" value="1"/>
</dbReference>
<evidence type="ECO:0000256" key="2">
    <source>
        <dbReference type="ARBA" id="ARBA00022723"/>
    </source>
</evidence>
<dbReference type="Gene3D" id="2.60.120.620">
    <property type="entry name" value="q2cbj1_9rhob like domain"/>
    <property type="match status" value="1"/>
</dbReference>
<dbReference type="PANTHER" id="PTHR12907">
    <property type="entry name" value="EGL NINE HOMOLOG-RELATED"/>
    <property type="match status" value="1"/>
</dbReference>
<feature type="compositionally biased region" description="Polar residues" evidence="7">
    <location>
        <begin position="123"/>
        <end position="135"/>
    </location>
</feature>
<keyword evidence="3" id="KW-0847">Vitamin C</keyword>
<keyword evidence="5" id="KW-0560">Oxidoreductase</keyword>
<evidence type="ECO:0000259" key="8">
    <source>
        <dbReference type="PROSITE" id="PS51471"/>
    </source>
</evidence>
<organism evidence="9 10">
    <name type="scientific">Pseudanabaena catenata USMAC16</name>
    <dbReference type="NCBI Taxonomy" id="1855837"/>
    <lineage>
        <taxon>Bacteria</taxon>
        <taxon>Bacillati</taxon>
        <taxon>Cyanobacteriota</taxon>
        <taxon>Cyanophyceae</taxon>
        <taxon>Pseudanabaenales</taxon>
        <taxon>Pseudanabaenaceae</taxon>
        <taxon>Pseudanabaena</taxon>
    </lineage>
</organism>
<proteinExistence type="predicted"/>
<dbReference type="AlphaFoldDB" id="A0A9X4MB67"/>
<dbReference type="InterPro" id="IPR006620">
    <property type="entry name" value="Pro_4_hyd_alph"/>
</dbReference>
<sequence>MQAQRESKFISEIISEDKICQVESLIKQLDLVRHIAESGFWLSTDELAILLNLDGSFIRSLDNEIAAPNPNYKFFWRNFECILADRQFEKGFWLLRTRDNSLVNTSINKDQERGQEFSKGAANHTNQASNSAITSKTITSEAIPSEAISLNPPPETKVIPTPYALIENFLSQSQLNDLLRYSIRKQAEFVPTSNSANDPNYRKSFFLAHFPEFSELMIDRVRKITPQIIKHLDINNFAIGQIESQLTAHNHGNFYKIHNDSGSPEDESRILTYVYYFNREPKAFTGGELVIYDSKIENGYYVAANSFKTIKPTNNTIIFFPSHCMHEVLPVSCPSEYFADSRFTINGWVRHV</sequence>
<feature type="region of interest" description="Disordered" evidence="7">
    <location>
        <begin position="113"/>
        <end position="135"/>
    </location>
</feature>
<keyword evidence="4" id="KW-0223">Dioxygenase</keyword>
<dbReference type="InterPro" id="IPR044862">
    <property type="entry name" value="Pro_4_hyd_alph_FE2OG_OXY"/>
</dbReference>
<evidence type="ECO:0000313" key="9">
    <source>
        <dbReference type="EMBL" id="MDG3495970.1"/>
    </source>
</evidence>
<comment type="cofactor">
    <cofactor evidence="1">
        <name>L-ascorbate</name>
        <dbReference type="ChEBI" id="CHEBI:38290"/>
    </cofactor>
</comment>
<protein>
    <submittedName>
        <fullName evidence="9">2OG-Fe(II) oxygenase</fullName>
    </submittedName>
</protein>
<evidence type="ECO:0000256" key="5">
    <source>
        <dbReference type="ARBA" id="ARBA00023002"/>
    </source>
</evidence>
<keyword evidence="2" id="KW-0479">Metal-binding</keyword>